<evidence type="ECO:0000256" key="11">
    <source>
        <dbReference type="ARBA" id="ARBA00023180"/>
    </source>
</evidence>
<dbReference type="OrthoDB" id="4781at2759"/>
<evidence type="ECO:0000256" key="16">
    <source>
        <dbReference type="PIRNR" id="PIRNR037299"/>
    </source>
</evidence>
<evidence type="ECO:0000256" key="14">
    <source>
        <dbReference type="ARBA" id="ARBA00023316"/>
    </source>
</evidence>
<keyword evidence="7 20" id="KW-0732">Signal</keyword>
<evidence type="ECO:0000256" key="17">
    <source>
        <dbReference type="PIRSR" id="PIRSR037299-1"/>
    </source>
</evidence>
<keyword evidence="14" id="KW-0961">Cell wall biogenesis/degradation</keyword>
<keyword evidence="8 16" id="KW-0378">Hydrolase</keyword>
<feature type="signal peptide" evidence="20">
    <location>
        <begin position="1"/>
        <end position="18"/>
    </location>
</feature>
<evidence type="ECO:0000256" key="8">
    <source>
        <dbReference type="ARBA" id="ARBA00022801"/>
    </source>
</evidence>
<comment type="catalytic activity">
    <reaction evidence="1">
        <text>Random endo-hydrolysis of N-acetyl-beta-D-glucosaminide (1-&gt;4)-beta-linkages in chitin and chitodextrins.</text>
        <dbReference type="EC" id="3.2.1.14"/>
    </reaction>
</comment>
<dbReference type="PROSITE" id="PS51257">
    <property type="entry name" value="PROKAR_LIPOPROTEIN"/>
    <property type="match status" value="1"/>
</dbReference>
<dbReference type="GO" id="GO:0016757">
    <property type="term" value="F:glycosyltransferase activity"/>
    <property type="evidence" value="ECO:0007669"/>
    <property type="project" value="UniProtKB-KW"/>
</dbReference>
<evidence type="ECO:0000256" key="6">
    <source>
        <dbReference type="ARBA" id="ARBA00022679"/>
    </source>
</evidence>
<evidence type="ECO:0000313" key="22">
    <source>
        <dbReference type="EMBL" id="ODV77759.1"/>
    </source>
</evidence>
<feature type="chain" id="PRO_5009162738" description="Crh-like protein" evidence="20">
    <location>
        <begin position="19"/>
        <end position="476"/>
    </location>
</feature>
<dbReference type="RefSeq" id="XP_020062881.1">
    <property type="nucleotide sequence ID" value="XM_020207897.1"/>
</dbReference>
<keyword evidence="4" id="KW-0336">GPI-anchor</keyword>
<dbReference type="PANTHER" id="PTHR10963:SF68">
    <property type="entry name" value="GLYCOSIDASE CRH1-RELATED"/>
    <property type="match status" value="1"/>
</dbReference>
<evidence type="ECO:0000256" key="3">
    <source>
        <dbReference type="ARBA" id="ARBA00004589"/>
    </source>
</evidence>
<keyword evidence="12" id="KW-0449">Lipoprotein</keyword>
<dbReference type="GO" id="GO:0098552">
    <property type="term" value="C:side of membrane"/>
    <property type="evidence" value="ECO:0007669"/>
    <property type="project" value="UniProtKB-KW"/>
</dbReference>
<dbReference type="GO" id="GO:0031505">
    <property type="term" value="P:fungal-type cell wall organization"/>
    <property type="evidence" value="ECO:0007669"/>
    <property type="project" value="TreeGrafter"/>
</dbReference>
<dbReference type="Proteomes" id="UP000094285">
    <property type="component" value="Unassembled WGS sequence"/>
</dbReference>
<dbReference type="PIRSF" id="PIRSF037299">
    <property type="entry name" value="Glycosidase_CRH1_prd"/>
    <property type="match status" value="1"/>
</dbReference>
<keyword evidence="10 18" id="KW-1015">Disulfide bond</keyword>
<feature type="active site" description="Proton donor" evidence="17">
    <location>
        <position position="118"/>
    </location>
</feature>
<keyword evidence="23" id="KW-1185">Reference proteome</keyword>
<gene>
    <name evidence="22" type="ORF">CANTADRAFT_26827</name>
</gene>
<evidence type="ECO:0000313" key="23">
    <source>
        <dbReference type="Proteomes" id="UP000094285"/>
    </source>
</evidence>
<feature type="region of interest" description="Disordered" evidence="19">
    <location>
        <begin position="263"/>
        <end position="427"/>
    </location>
</feature>
<feature type="compositionally biased region" description="Polar residues" evidence="19">
    <location>
        <begin position="410"/>
        <end position="425"/>
    </location>
</feature>
<dbReference type="SUPFAM" id="SSF49899">
    <property type="entry name" value="Concanavalin A-like lectins/glucanases"/>
    <property type="match status" value="1"/>
</dbReference>
<dbReference type="InterPro" id="IPR050546">
    <property type="entry name" value="Glycosyl_Hydrlase_16"/>
</dbReference>
<feature type="domain" description="GH16" evidence="21">
    <location>
        <begin position="24"/>
        <end position="222"/>
    </location>
</feature>
<organism evidence="22 23">
    <name type="scientific">Suhomyces tanzawaensis NRRL Y-17324</name>
    <dbReference type="NCBI Taxonomy" id="984487"/>
    <lineage>
        <taxon>Eukaryota</taxon>
        <taxon>Fungi</taxon>
        <taxon>Dikarya</taxon>
        <taxon>Ascomycota</taxon>
        <taxon>Saccharomycotina</taxon>
        <taxon>Pichiomycetes</taxon>
        <taxon>Debaryomycetaceae</taxon>
        <taxon>Suhomyces</taxon>
    </lineage>
</organism>
<evidence type="ECO:0000256" key="4">
    <source>
        <dbReference type="ARBA" id="ARBA00022622"/>
    </source>
</evidence>
<evidence type="ECO:0000256" key="12">
    <source>
        <dbReference type="ARBA" id="ARBA00023288"/>
    </source>
</evidence>
<evidence type="ECO:0000256" key="15">
    <source>
        <dbReference type="ARBA" id="ARBA00038074"/>
    </source>
</evidence>
<keyword evidence="13" id="KW-0326">Glycosidase</keyword>
<keyword evidence="5" id="KW-0328">Glycosyltransferase</keyword>
<dbReference type="EC" id="3.2.-.-" evidence="16"/>
<dbReference type="PANTHER" id="PTHR10963">
    <property type="entry name" value="GLYCOSYL HYDROLASE-RELATED"/>
    <property type="match status" value="1"/>
</dbReference>
<dbReference type="GO" id="GO:0008843">
    <property type="term" value="F:endochitinase activity"/>
    <property type="evidence" value="ECO:0007669"/>
    <property type="project" value="UniProtKB-EC"/>
</dbReference>
<evidence type="ECO:0000256" key="20">
    <source>
        <dbReference type="SAM" id="SignalP"/>
    </source>
</evidence>
<comment type="subcellular location">
    <subcellularLocation>
        <location evidence="2">Cell envelope</location>
    </subcellularLocation>
    <subcellularLocation>
        <location evidence="3">Membrane</location>
        <topology evidence="3">Lipid-anchor</topology>
        <topology evidence="3">GPI-anchor</topology>
    </subcellularLocation>
</comment>
<protein>
    <recommendedName>
        <fullName evidence="16">Crh-like protein</fullName>
        <ecNumber evidence="16">3.2.-.-</ecNumber>
    </recommendedName>
</protein>
<dbReference type="InterPro" id="IPR000757">
    <property type="entry name" value="Beta-glucanase-like"/>
</dbReference>
<evidence type="ECO:0000259" key="21">
    <source>
        <dbReference type="PROSITE" id="PS51762"/>
    </source>
</evidence>
<evidence type="ECO:0000256" key="18">
    <source>
        <dbReference type="PIRSR" id="PIRSR037299-2"/>
    </source>
</evidence>
<dbReference type="InterPro" id="IPR013320">
    <property type="entry name" value="ConA-like_dom_sf"/>
</dbReference>
<dbReference type="EMBL" id="KV453914">
    <property type="protein sequence ID" value="ODV77759.1"/>
    <property type="molecule type" value="Genomic_DNA"/>
</dbReference>
<reference evidence="23" key="1">
    <citation type="submission" date="2016-05" db="EMBL/GenBank/DDBJ databases">
        <title>Comparative genomics of biotechnologically important yeasts.</title>
        <authorList>
            <consortium name="DOE Joint Genome Institute"/>
            <person name="Riley R."/>
            <person name="Haridas S."/>
            <person name="Wolfe K.H."/>
            <person name="Lopes M.R."/>
            <person name="Hittinger C.T."/>
            <person name="Goker M."/>
            <person name="Salamov A."/>
            <person name="Wisecaver J."/>
            <person name="Long T.M."/>
            <person name="Aerts A.L."/>
            <person name="Barry K."/>
            <person name="Choi C."/>
            <person name="Clum A."/>
            <person name="Coughlan A.Y."/>
            <person name="Deshpande S."/>
            <person name="Douglass A.P."/>
            <person name="Hanson S.J."/>
            <person name="Klenk H.-P."/>
            <person name="Labutti K."/>
            <person name="Lapidus A."/>
            <person name="Lindquist E."/>
            <person name="Lipzen A."/>
            <person name="Meier-Kolthoff J.P."/>
            <person name="Ohm R.A."/>
            <person name="Otillar R.P."/>
            <person name="Pangilinan J."/>
            <person name="Peng Y."/>
            <person name="Rokas A."/>
            <person name="Rosa C.A."/>
            <person name="Scheuner C."/>
            <person name="Sibirny A.A."/>
            <person name="Slot J.C."/>
            <person name="Stielow J.B."/>
            <person name="Sun H."/>
            <person name="Kurtzman C.P."/>
            <person name="Blackwell M."/>
            <person name="Grigoriev I.V."/>
            <person name="Jeffries T.W."/>
        </authorList>
    </citation>
    <scope>NUCLEOTIDE SEQUENCE [LARGE SCALE GENOMIC DNA]</scope>
    <source>
        <strain evidence="23">NRRL Y-17324</strain>
    </source>
</reference>
<dbReference type="PROSITE" id="PS51762">
    <property type="entry name" value="GH16_2"/>
    <property type="match status" value="1"/>
</dbReference>
<dbReference type="CDD" id="cd02183">
    <property type="entry name" value="GH16_fungal_CRH1_transglycosylase"/>
    <property type="match status" value="1"/>
</dbReference>
<evidence type="ECO:0000256" key="7">
    <source>
        <dbReference type="ARBA" id="ARBA00022729"/>
    </source>
</evidence>
<keyword evidence="6" id="KW-0808">Transferase</keyword>
<evidence type="ECO:0000256" key="1">
    <source>
        <dbReference type="ARBA" id="ARBA00000822"/>
    </source>
</evidence>
<dbReference type="GeneID" id="30982034"/>
<evidence type="ECO:0000256" key="19">
    <source>
        <dbReference type="SAM" id="MobiDB-lite"/>
    </source>
</evidence>
<sequence length="476" mass="48901">MLSQKLLLSLALASSALAACNPLTSSSCSPDPALGSDINESFTSKPDKFSVMAYPDGVNYTPKGLELTLAKRFDNPSLKSDFYIMFGRVEVHLKAAPGVGVVSSFYLQSDDLDEIDIEMLGGDTTQFQSNWFTKGNTATYDRGEYHNVASPQADFHNYTIDWTKDHVEWWYDGQLLRTLTPNNPQGFPQTPMQLFAGIWAGGDPNNAPGTIEWAGGLTQYDQAPFTMAINKLLVSDYSSGTSYSYSDQSGSWSSISAKDGKVNGRIGSANASPQEDSAQSQSKSSSSASSTSSTSSSSSSSVSSSTSTTSDSSSSVSSSTTTTARSTTGTSVTSSSSTSVPSSSTVSTTSSSKASGIETVTTASSSSAAAGVEASSSTSAAGVASKNTATTESASTTAPSGPPAARVSTAPGSSAAGSENPSSVFIPTGFSTTTTAASQSATSETHISVAASSNMAGTTKWNSLMAALCLVGYSLF</sequence>
<feature type="compositionally biased region" description="Low complexity" evidence="19">
    <location>
        <begin position="277"/>
        <end position="405"/>
    </location>
</feature>
<dbReference type="GO" id="GO:0005975">
    <property type="term" value="P:carbohydrate metabolic process"/>
    <property type="evidence" value="ECO:0007669"/>
    <property type="project" value="InterPro"/>
</dbReference>
<dbReference type="GO" id="GO:0009277">
    <property type="term" value="C:fungal-type cell wall"/>
    <property type="evidence" value="ECO:0007669"/>
    <property type="project" value="TreeGrafter"/>
</dbReference>
<dbReference type="AlphaFoldDB" id="A0A1E4SE09"/>
<evidence type="ECO:0000256" key="5">
    <source>
        <dbReference type="ARBA" id="ARBA00022676"/>
    </source>
</evidence>
<proteinExistence type="inferred from homology"/>
<comment type="similarity">
    <text evidence="15">Belongs to the glycosyl hydrolase 16 family. CRH1 subfamily.</text>
</comment>
<feature type="disulfide bond" evidence="18">
    <location>
        <begin position="20"/>
        <end position="28"/>
    </location>
</feature>
<keyword evidence="9 16" id="KW-0472">Membrane</keyword>
<dbReference type="InterPro" id="IPR017168">
    <property type="entry name" value="CHR-like"/>
</dbReference>
<evidence type="ECO:0000256" key="10">
    <source>
        <dbReference type="ARBA" id="ARBA00023157"/>
    </source>
</evidence>
<evidence type="ECO:0000256" key="13">
    <source>
        <dbReference type="ARBA" id="ARBA00023295"/>
    </source>
</evidence>
<feature type="active site" description="Nucleophile" evidence="17">
    <location>
        <position position="114"/>
    </location>
</feature>
<dbReference type="STRING" id="984487.A0A1E4SE09"/>
<evidence type="ECO:0000256" key="2">
    <source>
        <dbReference type="ARBA" id="ARBA00004196"/>
    </source>
</evidence>
<keyword evidence="11" id="KW-0325">Glycoprotein</keyword>
<dbReference type="Gene3D" id="2.60.120.200">
    <property type="match status" value="1"/>
</dbReference>
<accession>A0A1E4SE09</accession>
<evidence type="ECO:0000256" key="9">
    <source>
        <dbReference type="ARBA" id="ARBA00023136"/>
    </source>
</evidence>
<dbReference type="Pfam" id="PF00722">
    <property type="entry name" value="Glyco_hydro_16"/>
    <property type="match status" value="1"/>
</dbReference>
<name>A0A1E4SE09_9ASCO</name>